<evidence type="ECO:0000256" key="2">
    <source>
        <dbReference type="SAM" id="Phobius"/>
    </source>
</evidence>
<evidence type="ECO:0000313" key="4">
    <source>
        <dbReference type="EMBL" id="ABM62391.1"/>
    </source>
</evidence>
<dbReference type="AlphaFoldDB" id="A1WXH9"/>
<name>A1WXH9_HALHL</name>
<keyword evidence="2" id="KW-1133">Transmembrane helix</keyword>
<dbReference type="RefSeq" id="WP_011814413.1">
    <property type="nucleotide sequence ID" value="NC_008789.1"/>
</dbReference>
<evidence type="ECO:0000259" key="3">
    <source>
        <dbReference type="Pfam" id="PF12146"/>
    </source>
</evidence>
<feature type="transmembrane region" description="Helical" evidence="2">
    <location>
        <begin position="469"/>
        <end position="488"/>
    </location>
</feature>
<dbReference type="STRING" id="349124.Hhal_1627"/>
<gene>
    <name evidence="4" type="ordered locus">Hhal_1627</name>
</gene>
<dbReference type="InterPro" id="IPR050261">
    <property type="entry name" value="FrsA_esterase"/>
</dbReference>
<keyword evidence="1 4" id="KW-0378">Hydrolase</keyword>
<dbReference type="PANTHER" id="PTHR22946">
    <property type="entry name" value="DIENELACTONE HYDROLASE DOMAIN-CONTAINING PROTEIN-RELATED"/>
    <property type="match status" value="1"/>
</dbReference>
<dbReference type="SUPFAM" id="SSF53474">
    <property type="entry name" value="alpha/beta-Hydrolases"/>
    <property type="match status" value="1"/>
</dbReference>
<reference evidence="5" key="1">
    <citation type="submission" date="2006-12" db="EMBL/GenBank/DDBJ databases">
        <title>Complete sequence of Halorhodospira halophila SL1.</title>
        <authorList>
            <consortium name="US DOE Joint Genome Institute"/>
            <person name="Copeland A."/>
            <person name="Lucas S."/>
            <person name="Lapidus A."/>
            <person name="Barry K."/>
            <person name="Detter J.C."/>
            <person name="Glavina del Rio T."/>
            <person name="Hammon N."/>
            <person name="Israni S."/>
            <person name="Dalin E."/>
            <person name="Tice H."/>
            <person name="Pitluck S."/>
            <person name="Saunders E."/>
            <person name="Brettin T."/>
            <person name="Bruce D."/>
            <person name="Han C."/>
            <person name="Tapia R."/>
            <person name="Schmutz J."/>
            <person name="Larimer F."/>
            <person name="Land M."/>
            <person name="Hauser L."/>
            <person name="Kyrpides N."/>
            <person name="Mikhailova N."/>
            <person name="Hoff W."/>
            <person name="Richardson P."/>
        </authorList>
    </citation>
    <scope>NUCLEOTIDE SEQUENCE [LARGE SCALE GENOMIC DNA]</scope>
    <source>
        <strain evidence="5">DSM 244 / SL1</strain>
    </source>
</reference>
<dbReference type="InterPro" id="IPR029058">
    <property type="entry name" value="AB_hydrolase_fold"/>
</dbReference>
<dbReference type="HOGENOM" id="CLU_042393_0_0_6"/>
<evidence type="ECO:0000313" key="5">
    <source>
        <dbReference type="Proteomes" id="UP000000647"/>
    </source>
</evidence>
<evidence type="ECO:0000256" key="1">
    <source>
        <dbReference type="ARBA" id="ARBA00022801"/>
    </source>
</evidence>
<dbReference type="eggNOG" id="COG2267">
    <property type="taxonomic scope" value="Bacteria"/>
</dbReference>
<feature type="transmembrane region" description="Helical" evidence="2">
    <location>
        <begin position="407"/>
        <end position="431"/>
    </location>
</feature>
<keyword evidence="2" id="KW-0812">Transmembrane</keyword>
<dbReference type="EMBL" id="CP000544">
    <property type="protein sequence ID" value="ABM62391.1"/>
    <property type="molecule type" value="Genomic_DNA"/>
</dbReference>
<proteinExistence type="predicted"/>
<feature type="domain" description="Serine aminopeptidase S33" evidence="3">
    <location>
        <begin position="60"/>
        <end position="180"/>
    </location>
</feature>
<dbReference type="ESTHER" id="ectha-A1WXH9">
    <property type="family name" value="AlphaBeta_hydrolase"/>
</dbReference>
<dbReference type="GO" id="GO:0052689">
    <property type="term" value="F:carboxylic ester hydrolase activity"/>
    <property type="evidence" value="ECO:0007669"/>
    <property type="project" value="UniProtKB-ARBA"/>
</dbReference>
<dbReference type="Gene3D" id="3.40.50.1820">
    <property type="entry name" value="alpha/beta hydrolase"/>
    <property type="match status" value="1"/>
</dbReference>
<feature type="transmembrane region" description="Helical" evidence="2">
    <location>
        <begin position="382"/>
        <end position="401"/>
    </location>
</feature>
<feature type="transmembrane region" description="Helical" evidence="2">
    <location>
        <begin position="310"/>
        <end position="328"/>
    </location>
</feature>
<dbReference type="Proteomes" id="UP000000647">
    <property type="component" value="Chromosome"/>
</dbReference>
<dbReference type="KEGG" id="hha:Hhal_1627"/>
<keyword evidence="2" id="KW-0472">Membrane</keyword>
<feature type="transmembrane region" description="Helical" evidence="2">
    <location>
        <begin position="12"/>
        <end position="30"/>
    </location>
</feature>
<dbReference type="InterPro" id="IPR022742">
    <property type="entry name" value="Hydrolase_4"/>
</dbReference>
<protein>
    <submittedName>
        <fullName evidence="4">Dienelactone hydrolase</fullName>
    </submittedName>
</protein>
<dbReference type="OrthoDB" id="504769at2"/>
<feature type="transmembrane region" description="Helical" evidence="2">
    <location>
        <begin position="272"/>
        <end position="290"/>
    </location>
</feature>
<feature type="transmembrane region" description="Helical" evidence="2">
    <location>
        <begin position="340"/>
        <end position="361"/>
    </location>
</feature>
<keyword evidence="5" id="KW-1185">Reference proteome</keyword>
<dbReference type="Pfam" id="PF12146">
    <property type="entry name" value="Hydrolase_4"/>
    <property type="match status" value="1"/>
</dbReference>
<feature type="transmembrane region" description="Helical" evidence="2">
    <location>
        <begin position="443"/>
        <end position="463"/>
    </location>
</feature>
<accession>A1WXH9</accession>
<sequence length="526" mass="55643">MLGGRGTAWRDLGLAGIALAAIGLALYQLLSDEAGIEREALTIDQTPATIYRPAAEEAGPVVLVSHGFAGSRPLMEPFALTLAGNGYTVVSFDYLGHGRNPRPLHGDITAQDGAAQALVDQTERVAEYVRAELMGEDDKLAVLGHSMASNIIVRFAQQRDDVLATVGVSMFAPTVDAETPGNLMSVVGGFERRLQEEGQRVVAMAFDDLQPEEVEIGRTYGDFPDGTARRIAVAPGVEHVAVLYSQVSLEEAVSWLDQAFGRDSERWVAARGPWVALLLAAVIALARPGARLLPRVSAAGRGAGAGWRRLAVVAGIPALATPLLLAPVPTDFLPVVIGDYVAIHFALFGALSAALLWWTAGRPGPRGIAAAIALGGGAGRRWLLGAAAVIGYCLLVLGAVLDQFVTVFYPAVERLPLLLAMVAGTLPYFLADEWLTRGQGMRRGVYPATKVLFLVSLGLAVALDPDGLFFLLLIVPVVLVFFLVYGLFSRWVYRHTGHPLVAGLANAVAFAWALGVTFPMLGGAAG</sequence>
<reference evidence="4 5" key="2">
    <citation type="journal article" date="2013" name="Stand. Genomic Sci.">
        <title>Complete genome sequence of Halorhodospira halophila SL1.</title>
        <authorList>
            <person name="Challacombe J.F."/>
            <person name="Majid S."/>
            <person name="Deole R."/>
            <person name="Brettin T.S."/>
            <person name="Bruce D."/>
            <person name="Delano S.F."/>
            <person name="Detter J.C."/>
            <person name="Gleasner C.D."/>
            <person name="Han C.S."/>
            <person name="Misra M."/>
            <person name="Reitenga K.G."/>
            <person name="Mikhailova N."/>
            <person name="Woyke T."/>
            <person name="Pitluck S."/>
            <person name="Nolan M."/>
            <person name="Land M.L."/>
            <person name="Saunders E."/>
            <person name="Tapia R."/>
            <person name="Lapidus A."/>
            <person name="Ivanova N."/>
            <person name="Hoff W.D."/>
        </authorList>
    </citation>
    <scope>NUCLEOTIDE SEQUENCE [LARGE SCALE GENOMIC DNA]</scope>
    <source>
        <strain evidence="5">DSM 244 / SL1</strain>
    </source>
</reference>
<organism evidence="4 5">
    <name type="scientific">Halorhodospira halophila (strain DSM 244 / SL1)</name>
    <name type="common">Ectothiorhodospira halophila (strain DSM 244 / SL1)</name>
    <dbReference type="NCBI Taxonomy" id="349124"/>
    <lineage>
        <taxon>Bacteria</taxon>
        <taxon>Pseudomonadati</taxon>
        <taxon>Pseudomonadota</taxon>
        <taxon>Gammaproteobacteria</taxon>
        <taxon>Chromatiales</taxon>
        <taxon>Ectothiorhodospiraceae</taxon>
        <taxon>Halorhodospira</taxon>
    </lineage>
</organism>
<feature type="transmembrane region" description="Helical" evidence="2">
    <location>
        <begin position="500"/>
        <end position="521"/>
    </location>
</feature>
<dbReference type="PANTHER" id="PTHR22946:SF9">
    <property type="entry name" value="POLYKETIDE TRANSFERASE AF380"/>
    <property type="match status" value="1"/>
</dbReference>